<protein>
    <submittedName>
        <fullName evidence="2">Uncharacterized protein</fullName>
    </submittedName>
</protein>
<dbReference type="Proteomes" id="UP001157069">
    <property type="component" value="Unassembled WGS sequence"/>
</dbReference>
<name>A0ABQ6JW77_9MICO</name>
<dbReference type="EMBL" id="BSVA01000001">
    <property type="protein sequence ID" value="GMA91638.1"/>
    <property type="molecule type" value="Genomic_DNA"/>
</dbReference>
<sequence>MRAAVAALTGFRSDQIAFQPNTSQGLMHVLFGLTGASPSRRASSLRSRSRPCVRSRPSAWSPRSGSRPTTAA</sequence>
<feature type="compositionally biased region" description="Polar residues" evidence="1">
    <location>
        <begin position="61"/>
        <end position="72"/>
    </location>
</feature>
<gene>
    <name evidence="2" type="ORF">GCM10025869_21670</name>
</gene>
<organism evidence="2 3">
    <name type="scientific">Homoserinibacter gongjuensis</name>
    <dbReference type="NCBI Taxonomy" id="1162968"/>
    <lineage>
        <taxon>Bacteria</taxon>
        <taxon>Bacillati</taxon>
        <taxon>Actinomycetota</taxon>
        <taxon>Actinomycetes</taxon>
        <taxon>Micrococcales</taxon>
        <taxon>Microbacteriaceae</taxon>
        <taxon>Homoserinibacter</taxon>
    </lineage>
</organism>
<evidence type="ECO:0000256" key="1">
    <source>
        <dbReference type="SAM" id="MobiDB-lite"/>
    </source>
</evidence>
<comment type="caution">
    <text evidence="2">The sequence shown here is derived from an EMBL/GenBank/DDBJ whole genome shotgun (WGS) entry which is preliminary data.</text>
</comment>
<feature type="region of interest" description="Disordered" evidence="1">
    <location>
        <begin position="37"/>
        <end position="72"/>
    </location>
</feature>
<keyword evidence="3" id="KW-1185">Reference proteome</keyword>
<feature type="compositionally biased region" description="Low complexity" evidence="1">
    <location>
        <begin position="37"/>
        <end position="46"/>
    </location>
</feature>
<evidence type="ECO:0000313" key="2">
    <source>
        <dbReference type="EMBL" id="GMA91638.1"/>
    </source>
</evidence>
<proteinExistence type="predicted"/>
<evidence type="ECO:0000313" key="3">
    <source>
        <dbReference type="Proteomes" id="UP001157069"/>
    </source>
</evidence>
<accession>A0ABQ6JW77</accession>
<reference evidence="3" key="1">
    <citation type="journal article" date="2019" name="Int. J. Syst. Evol. Microbiol.">
        <title>The Global Catalogue of Microorganisms (GCM) 10K type strain sequencing project: providing services to taxonomists for standard genome sequencing and annotation.</title>
        <authorList>
            <consortium name="The Broad Institute Genomics Platform"/>
            <consortium name="The Broad Institute Genome Sequencing Center for Infectious Disease"/>
            <person name="Wu L."/>
            <person name="Ma J."/>
        </authorList>
    </citation>
    <scope>NUCLEOTIDE SEQUENCE [LARGE SCALE GENOMIC DNA]</scope>
    <source>
        <strain evidence="3">NBRC 108755</strain>
    </source>
</reference>